<dbReference type="GeneID" id="64627647"/>
<dbReference type="GO" id="GO:0003825">
    <property type="term" value="F:alpha,alpha-trehalose-phosphate synthase (UDP-forming) activity"/>
    <property type="evidence" value="ECO:0007669"/>
    <property type="project" value="TreeGrafter"/>
</dbReference>
<comment type="caution">
    <text evidence="1">The sequence shown here is derived from an EMBL/GenBank/DDBJ whole genome shotgun (WGS) entry which is preliminary data.</text>
</comment>
<dbReference type="Proteomes" id="UP000807769">
    <property type="component" value="Unassembled WGS sequence"/>
</dbReference>
<dbReference type="Pfam" id="PF00982">
    <property type="entry name" value="Glyco_transf_20"/>
    <property type="match status" value="1"/>
</dbReference>
<dbReference type="AlphaFoldDB" id="A0A9P7J5A6"/>
<reference evidence="1" key="1">
    <citation type="journal article" date="2020" name="New Phytol.">
        <title>Comparative genomics reveals dynamic genome evolution in host specialist ectomycorrhizal fungi.</title>
        <authorList>
            <person name="Lofgren L.A."/>
            <person name="Nguyen N.H."/>
            <person name="Vilgalys R."/>
            <person name="Ruytinx J."/>
            <person name="Liao H.L."/>
            <person name="Branco S."/>
            <person name="Kuo A."/>
            <person name="LaButti K."/>
            <person name="Lipzen A."/>
            <person name="Andreopoulos W."/>
            <person name="Pangilinan J."/>
            <person name="Riley R."/>
            <person name="Hundley H."/>
            <person name="Na H."/>
            <person name="Barry K."/>
            <person name="Grigoriev I.V."/>
            <person name="Stajich J.E."/>
            <person name="Kennedy P.G."/>
        </authorList>
    </citation>
    <scope>NUCLEOTIDE SEQUENCE</scope>
    <source>
        <strain evidence="1">MN1</strain>
    </source>
</reference>
<dbReference type="GO" id="GO:0004805">
    <property type="term" value="F:trehalose-phosphatase activity"/>
    <property type="evidence" value="ECO:0007669"/>
    <property type="project" value="TreeGrafter"/>
</dbReference>
<name>A0A9P7J5A6_9AGAM</name>
<dbReference type="GO" id="GO:0005992">
    <property type="term" value="P:trehalose biosynthetic process"/>
    <property type="evidence" value="ECO:0007669"/>
    <property type="project" value="InterPro"/>
</dbReference>
<evidence type="ECO:0000313" key="1">
    <source>
        <dbReference type="EMBL" id="KAG1803422.1"/>
    </source>
</evidence>
<dbReference type="GO" id="GO:0005829">
    <property type="term" value="C:cytosol"/>
    <property type="evidence" value="ECO:0007669"/>
    <property type="project" value="TreeGrafter"/>
</dbReference>
<dbReference type="RefSeq" id="XP_041186608.1">
    <property type="nucleotide sequence ID" value="XM_041333630.1"/>
</dbReference>
<dbReference type="PANTHER" id="PTHR10788:SF123">
    <property type="entry name" value="TREHALOSE-PHOSPHATASE"/>
    <property type="match status" value="1"/>
</dbReference>
<dbReference type="Gene3D" id="3.40.50.2000">
    <property type="entry name" value="Glycogen Phosphorylase B"/>
    <property type="match status" value="1"/>
</dbReference>
<dbReference type="PANTHER" id="PTHR10788">
    <property type="entry name" value="TREHALOSE-6-PHOSPHATE SYNTHASE"/>
    <property type="match status" value="1"/>
</dbReference>
<protein>
    <submittedName>
        <fullName evidence="1">Glycosyltransferase family 20-domain-containing protein</fullName>
    </submittedName>
</protein>
<gene>
    <name evidence="1" type="ORF">BJ212DRAFT_1304573</name>
</gene>
<sequence length="304" mass="33109">MQPGESILYLPSYLKAHIDDEACCAYANACFVEINMPLGISIDKSNINSFKAMSKTLDELKHDFCIMYLKKQHAQSEVDMLSEAIARTVEGASSASATTIESPLPDDDWFDDWNSTSSLSSDSAHLYLAQLYYEQGDLVGRSAGGPGAVAGVLARSPSHAQERGAFWCWSSVFFVHTPFLSSEVFRCLTCCKEILDRMLGTNLICFQTYSYTCHFTSTCIHVCGYETTSRGAMAALLVHREVRALLCVVLVVQARAVVPTCGASLTCGIKAGVEKYVGINMLGHVAAVTHCLVGVDVERVARDT</sequence>
<dbReference type="OrthoDB" id="2674909at2759"/>
<dbReference type="InterPro" id="IPR001830">
    <property type="entry name" value="Glyco_trans_20"/>
</dbReference>
<proteinExistence type="predicted"/>
<dbReference type="EMBL" id="JABBWG010000066">
    <property type="protein sequence ID" value="KAG1803422.1"/>
    <property type="molecule type" value="Genomic_DNA"/>
</dbReference>
<dbReference type="SUPFAM" id="SSF53756">
    <property type="entry name" value="UDP-Glycosyltransferase/glycogen phosphorylase"/>
    <property type="match status" value="1"/>
</dbReference>
<accession>A0A9P7J5A6</accession>
<keyword evidence="2" id="KW-1185">Reference proteome</keyword>
<dbReference type="GO" id="GO:0005946">
    <property type="term" value="C:alpha,alpha-trehalose-phosphate synthase complex (UDP-forming)"/>
    <property type="evidence" value="ECO:0007669"/>
    <property type="project" value="TreeGrafter"/>
</dbReference>
<evidence type="ECO:0000313" key="2">
    <source>
        <dbReference type="Proteomes" id="UP000807769"/>
    </source>
</evidence>
<organism evidence="1 2">
    <name type="scientific">Suillus subaureus</name>
    <dbReference type="NCBI Taxonomy" id="48587"/>
    <lineage>
        <taxon>Eukaryota</taxon>
        <taxon>Fungi</taxon>
        <taxon>Dikarya</taxon>
        <taxon>Basidiomycota</taxon>
        <taxon>Agaricomycotina</taxon>
        <taxon>Agaricomycetes</taxon>
        <taxon>Agaricomycetidae</taxon>
        <taxon>Boletales</taxon>
        <taxon>Suillineae</taxon>
        <taxon>Suillaceae</taxon>
        <taxon>Suillus</taxon>
    </lineage>
</organism>